<dbReference type="GO" id="GO:0015211">
    <property type="term" value="F:purine nucleoside transmembrane transporter activity"/>
    <property type="evidence" value="ECO:0007669"/>
    <property type="project" value="InterPro"/>
</dbReference>
<dbReference type="PANTHER" id="PTHR31376">
    <property type="entry name" value="OS09G0467300 PROTEIN-RELATED"/>
    <property type="match status" value="1"/>
</dbReference>
<dbReference type="Pfam" id="PF16913">
    <property type="entry name" value="PUNUT"/>
    <property type="match status" value="2"/>
</dbReference>
<evidence type="ECO:0000313" key="9">
    <source>
        <dbReference type="Proteomes" id="UP001372338"/>
    </source>
</evidence>
<name>A0AAN9P0P1_CROPI</name>
<dbReference type="InterPro" id="IPR030182">
    <property type="entry name" value="PUP_plant"/>
</dbReference>
<keyword evidence="9" id="KW-1185">Reference proteome</keyword>
<comment type="subcellular location">
    <subcellularLocation>
        <location evidence="1">Membrane</location>
    </subcellularLocation>
</comment>
<evidence type="ECO:0000313" key="8">
    <source>
        <dbReference type="EMBL" id="KAK7282860.1"/>
    </source>
</evidence>
<evidence type="ECO:0000256" key="4">
    <source>
        <dbReference type="ARBA" id="ARBA00022692"/>
    </source>
</evidence>
<keyword evidence="5 7" id="KW-1133">Transmembrane helix</keyword>
<reference evidence="8 9" key="1">
    <citation type="submission" date="2024-01" db="EMBL/GenBank/DDBJ databases">
        <title>The genomes of 5 underutilized Papilionoideae crops provide insights into root nodulation and disease resistanc.</title>
        <authorList>
            <person name="Yuan L."/>
        </authorList>
    </citation>
    <scope>NUCLEOTIDE SEQUENCE [LARGE SCALE GENOMIC DNA]</scope>
    <source>
        <strain evidence="8">ZHUSHIDOU_FW_LH</strain>
        <tissue evidence="8">Leaf</tissue>
    </source>
</reference>
<gene>
    <name evidence="8" type="ORF">RIF29_11950</name>
</gene>
<protein>
    <submittedName>
        <fullName evidence="8">Uncharacterized protein</fullName>
    </submittedName>
</protein>
<organism evidence="8 9">
    <name type="scientific">Crotalaria pallida</name>
    <name type="common">Smooth rattlebox</name>
    <name type="synonym">Crotalaria striata</name>
    <dbReference type="NCBI Taxonomy" id="3830"/>
    <lineage>
        <taxon>Eukaryota</taxon>
        <taxon>Viridiplantae</taxon>
        <taxon>Streptophyta</taxon>
        <taxon>Embryophyta</taxon>
        <taxon>Tracheophyta</taxon>
        <taxon>Spermatophyta</taxon>
        <taxon>Magnoliopsida</taxon>
        <taxon>eudicotyledons</taxon>
        <taxon>Gunneridae</taxon>
        <taxon>Pentapetalae</taxon>
        <taxon>rosids</taxon>
        <taxon>fabids</taxon>
        <taxon>Fabales</taxon>
        <taxon>Fabaceae</taxon>
        <taxon>Papilionoideae</taxon>
        <taxon>50 kb inversion clade</taxon>
        <taxon>genistoids sensu lato</taxon>
        <taxon>core genistoids</taxon>
        <taxon>Crotalarieae</taxon>
        <taxon>Crotalaria</taxon>
    </lineage>
</organism>
<feature type="transmembrane region" description="Helical" evidence="7">
    <location>
        <begin position="137"/>
        <end position="157"/>
    </location>
</feature>
<dbReference type="GO" id="GO:0016020">
    <property type="term" value="C:membrane"/>
    <property type="evidence" value="ECO:0007669"/>
    <property type="project" value="UniProtKB-SubCell"/>
</dbReference>
<dbReference type="GO" id="GO:0005345">
    <property type="term" value="F:purine nucleobase transmembrane transporter activity"/>
    <property type="evidence" value="ECO:0007669"/>
    <property type="project" value="UniProtKB-ARBA"/>
</dbReference>
<comment type="similarity">
    <text evidence="2">Belongs to the purine permeases (TC 2.A.7.14) family.</text>
</comment>
<dbReference type="PANTHER" id="PTHR31376:SF1">
    <property type="entry name" value="PURINE PERMEASE 2"/>
    <property type="match status" value="1"/>
</dbReference>
<feature type="transmembrane region" description="Helical" evidence="7">
    <location>
        <begin position="108"/>
        <end position="131"/>
    </location>
</feature>
<keyword evidence="4 7" id="KW-0812">Transmembrane</keyword>
<proteinExistence type="inferred from homology"/>
<evidence type="ECO:0000256" key="5">
    <source>
        <dbReference type="ARBA" id="ARBA00022989"/>
    </source>
</evidence>
<dbReference type="Proteomes" id="UP001372338">
    <property type="component" value="Unassembled WGS sequence"/>
</dbReference>
<feature type="transmembrane region" description="Helical" evidence="7">
    <location>
        <begin position="55"/>
        <end position="87"/>
    </location>
</feature>
<evidence type="ECO:0000256" key="7">
    <source>
        <dbReference type="SAM" id="Phobius"/>
    </source>
</evidence>
<comment type="caution">
    <text evidence="8">The sequence shown here is derived from an EMBL/GenBank/DDBJ whole genome shotgun (WGS) entry which is preliminary data.</text>
</comment>
<dbReference type="EMBL" id="JAYWIO010000002">
    <property type="protein sequence ID" value="KAK7282860.1"/>
    <property type="molecule type" value="Genomic_DNA"/>
</dbReference>
<sequence>MAEGRETTEQERRTTNRILLITNCVMLAIGGSGGLDDYLYAYGVARLPVSTSALIIASQLAFTALFAFLLFVIGTFASLFNIVGMIINNDFKVISREAKHFGLGEANYYVVLVGTAILWQAFFLGAIGVIYCASSLLSGIIIAVMLPITEVLAVVFYKEKFKAEKGVSLILSVWGFAYYFYGEYKQAKKMKRNPILETGEVPQVHITVPKDQ</sequence>
<keyword evidence="3" id="KW-0813">Transport</keyword>
<keyword evidence="6 7" id="KW-0472">Membrane</keyword>
<accession>A0AAN9P0P1</accession>
<feature type="transmembrane region" description="Helical" evidence="7">
    <location>
        <begin position="18"/>
        <end position="35"/>
    </location>
</feature>
<evidence type="ECO:0000256" key="2">
    <source>
        <dbReference type="ARBA" id="ARBA00006213"/>
    </source>
</evidence>
<evidence type="ECO:0000256" key="6">
    <source>
        <dbReference type="ARBA" id="ARBA00023136"/>
    </source>
</evidence>
<dbReference type="AlphaFoldDB" id="A0AAN9P0P1"/>
<evidence type="ECO:0000256" key="1">
    <source>
        <dbReference type="ARBA" id="ARBA00004370"/>
    </source>
</evidence>
<evidence type="ECO:0000256" key="3">
    <source>
        <dbReference type="ARBA" id="ARBA00022448"/>
    </source>
</evidence>